<comment type="subunit">
    <text evidence="11">Component of the SRB8-11 complex, which itself associates with the Mediator complex.</text>
</comment>
<sequence>MDACDYDTNTLLVNNLSSIAFKIYEPVSTSSTPYTFRASDVENALRNDGYLVYMDGARRGVWCFYLVGKDASPSPDLNEHSRLGPTLSVCGYTLRLIHQGAFEPASLAEGVKSGGTETPNTPSSSVANAAMSGPSARSSTRSISASATDPASNTAMDFYASATPSIAIPPQVMAYMSVPVKDMHEFFINSMLTSLSTAFCRRSGAISLTKRTMLLPFTTLAPTDGEASHRLPLAALATFRIYLTTAGSLVIHLSVASVEGLLSVADAIRADSLRFTGGSLLAAPLGYFAAAQSLLDKDVLFPNMVNGQPPDTPISRPRTDDIMEQWKTLLGLHGIFPSVLDASPWLRIRMSDKKPWDYRGDANHLPSPTPNSFAWPSALCFQRRSLCNATGPDSRVRFVDSSTDKRLDPLGEAKEWFDGQAAREEVVTKRRKKELEDQAVPESVGEDALDPRAGDSSPLALARPSNAGAANAGAMYPTPPDGVQLAPGVTPSLDRMISTPPTQAPVAAVTDGDHAMNSDVQQSNGAYFDSENLYGDLGDDLFANNELTDADFNYFDQVGQEPSTGGLNISALNDPAIDNAMDLSTTMNFGQAGQAGPAVSYGFKPPSQDRLAVPASPVFTKPELKHARSTLGDENWHKQLNAANHRTNMVMVGKKRDAIGPFDADTVYKRVKASFDGALEEPGMGAHTATRRRSSAFERVAFGPLVSLVNKKYQASGQFQIDLPFSKDKDNRTASERSSATLPKTHLYARKEAKPKPSSVQYGEIVARLARRTDLNSSDLVSSRRYEEDVVSLDMDLDEQDDGLISDNNSESDTDEPCSPAKSSIARTRMADDDNKSVAGSHKDAEHGATAALPAQAIGDLSRLPQPAEPEVPLTQYFAEPEPCPLHLLCSEEDYIEIAQLVTQQAVSGLLVFGSRSTFDTELQDTRRRVSRATRHSIQCLRSVLPTSLQSASECLLRPFLEVQDVPLLSQPTKIQPRPMGQEQIIRPNFFPIAAPHVEVRRYETKLSVLPSAVTFWETLGLGPSEGTKDIQAVCLFPDWSGMANNLSEALDRIQSMYESLKLGSFEVLKGEESKTSNSLYGGPLPYFVDGVDKHTTSPCAYVTASPRSGSTWAGYMTNLAQQLSTLTVSEKNLVVYFVYLPADPSTIVEACAAFEDLRTRYERGLVNRRKAIANNLVLQLVPLDFVASENSLAIPTPADYARLCLETYDRCTLFGGPIPAPAIVLEQALPNRIDFKMTPNQAPVHVLHENSCMHIAYARSVDGRWITAAWTNNQGSRQMTASYCLGKRDKPLVNSLGRILREIWDTTHDLTSEYQVRWRIIITKCGPMDKAEVDVWLALALEAKATVALTLLTVDTNPSLQLIPPASGIPVSILASFSATPVSTPGPITNASPEQSGNAAMTPMAGNTTGAGLSTAVATPGGLDVASTEPSDVDTTLVDVTETTWGAVVSHRLNNSISLTELNPALISGYLIKRSGLKPEDPPVAMEVNVIHSETNNPRAYETLLREMLNYFRCLGTLARLRGVVDRETDVRPWHVAAAEKGVRALYQLM</sequence>
<feature type="compositionally biased region" description="Basic and acidic residues" evidence="12">
    <location>
        <begin position="421"/>
        <end position="436"/>
    </location>
</feature>
<evidence type="ECO:0000256" key="7">
    <source>
        <dbReference type="ARBA" id="ARBA00023163"/>
    </source>
</evidence>
<evidence type="ECO:0000256" key="4">
    <source>
        <dbReference type="ARBA" id="ARBA00022491"/>
    </source>
</evidence>
<dbReference type="OrthoDB" id="103819at2759"/>
<feature type="compositionally biased region" description="Low complexity" evidence="12">
    <location>
        <begin position="135"/>
        <end position="148"/>
    </location>
</feature>
<comment type="subcellular location">
    <subcellularLocation>
        <location evidence="1 11">Nucleus</location>
    </subcellularLocation>
</comment>
<evidence type="ECO:0000256" key="1">
    <source>
        <dbReference type="ARBA" id="ARBA00004123"/>
    </source>
</evidence>
<evidence type="ECO:0000256" key="5">
    <source>
        <dbReference type="ARBA" id="ARBA00023015"/>
    </source>
</evidence>
<feature type="region of interest" description="Disordered" evidence="12">
    <location>
        <begin position="791"/>
        <end position="847"/>
    </location>
</feature>
<name>A0A420YLA6_9PEZI</name>
<proteinExistence type="inferred from homology"/>
<evidence type="ECO:0000259" key="13">
    <source>
        <dbReference type="Pfam" id="PF06333"/>
    </source>
</evidence>
<dbReference type="EMBL" id="QVQW01000004">
    <property type="protein sequence ID" value="RKU48677.1"/>
    <property type="molecule type" value="Genomic_DNA"/>
</dbReference>
<evidence type="ECO:0000256" key="9">
    <source>
        <dbReference type="ARBA" id="ARBA00025661"/>
    </source>
</evidence>
<feature type="compositionally biased region" description="Acidic residues" evidence="12">
    <location>
        <begin position="791"/>
        <end position="816"/>
    </location>
</feature>
<dbReference type="STRING" id="177199.A0A420YLA6"/>
<keyword evidence="4 11" id="KW-0678">Repressor</keyword>
<dbReference type="Pfam" id="PF18296">
    <property type="entry name" value="MID_MedPIWI"/>
    <property type="match status" value="1"/>
</dbReference>
<dbReference type="GO" id="GO:0016592">
    <property type="term" value="C:mediator complex"/>
    <property type="evidence" value="ECO:0007669"/>
    <property type="project" value="InterPro"/>
</dbReference>
<dbReference type="PANTHER" id="PTHR48249:SF3">
    <property type="entry name" value="MEDIATOR OF RNA POLYMERASE II TRANSCRIPTION SUBUNIT 13"/>
    <property type="match status" value="1"/>
</dbReference>
<comment type="similarity">
    <text evidence="2 11">Belongs to the Mediator complex subunit 13 family.</text>
</comment>
<evidence type="ECO:0000256" key="2">
    <source>
        <dbReference type="ARBA" id="ARBA00009354"/>
    </source>
</evidence>
<feature type="region of interest" description="Disordered" evidence="12">
    <location>
        <begin position="728"/>
        <end position="755"/>
    </location>
</feature>
<dbReference type="Proteomes" id="UP000275385">
    <property type="component" value="Unassembled WGS sequence"/>
</dbReference>
<dbReference type="InterPro" id="IPR051139">
    <property type="entry name" value="Mediator_complx_sub13"/>
</dbReference>
<evidence type="ECO:0000259" key="14">
    <source>
        <dbReference type="Pfam" id="PF11597"/>
    </source>
</evidence>
<reference evidence="16 17" key="1">
    <citation type="submission" date="2018-08" db="EMBL/GenBank/DDBJ databases">
        <title>Draft genome of the lignicolous fungus Coniochaeta pulveracea.</title>
        <authorList>
            <person name="Borstlap C.J."/>
            <person name="De Witt R.N."/>
            <person name="Botha A."/>
            <person name="Volschenk H."/>
        </authorList>
    </citation>
    <scope>NUCLEOTIDE SEQUENCE [LARGE SCALE GENOMIC DNA]</scope>
    <source>
        <strain evidence="16 17">CAB683</strain>
    </source>
</reference>
<feature type="domain" description="MID" evidence="15">
    <location>
        <begin position="1029"/>
        <end position="1212"/>
    </location>
</feature>
<feature type="compositionally biased region" description="Polar residues" evidence="12">
    <location>
        <begin position="115"/>
        <end position="127"/>
    </location>
</feature>
<dbReference type="Pfam" id="PF11597">
    <property type="entry name" value="Med13_N"/>
    <property type="match status" value="1"/>
</dbReference>
<evidence type="ECO:0000313" key="16">
    <source>
        <dbReference type="EMBL" id="RKU48677.1"/>
    </source>
</evidence>
<dbReference type="Pfam" id="PF06333">
    <property type="entry name" value="Med13_C"/>
    <property type="match status" value="1"/>
</dbReference>
<keyword evidence="8 11" id="KW-0539">Nucleus</keyword>
<feature type="region of interest" description="Disordered" evidence="12">
    <location>
        <begin position="1385"/>
        <end position="1414"/>
    </location>
</feature>
<keyword evidence="6 11" id="KW-0010">Activator</keyword>
<gene>
    <name evidence="16" type="primary">SSN2</name>
    <name evidence="16" type="ORF">DL546_009455</name>
</gene>
<dbReference type="GO" id="GO:0003713">
    <property type="term" value="F:transcription coactivator activity"/>
    <property type="evidence" value="ECO:0007669"/>
    <property type="project" value="TreeGrafter"/>
</dbReference>
<feature type="domain" description="Mediator complex subunit Med13 C-terminal" evidence="13">
    <location>
        <begin position="1220"/>
        <end position="1540"/>
    </location>
</feature>
<keyword evidence="7 11" id="KW-0804">Transcription</keyword>
<feature type="compositionally biased region" description="Basic and acidic residues" evidence="12">
    <location>
        <begin position="829"/>
        <end position="847"/>
    </location>
</feature>
<dbReference type="GO" id="GO:0045944">
    <property type="term" value="P:positive regulation of transcription by RNA polymerase II"/>
    <property type="evidence" value="ECO:0007669"/>
    <property type="project" value="TreeGrafter"/>
</dbReference>
<dbReference type="InterPro" id="IPR021643">
    <property type="entry name" value="Mediator_Med13_N"/>
</dbReference>
<evidence type="ECO:0000256" key="6">
    <source>
        <dbReference type="ARBA" id="ARBA00023159"/>
    </source>
</evidence>
<keyword evidence="17" id="KW-1185">Reference proteome</keyword>
<comment type="caution">
    <text evidence="16">The sequence shown here is derived from an EMBL/GenBank/DDBJ whole genome shotgun (WGS) entry which is preliminary data.</text>
</comment>
<feature type="compositionally biased region" description="Polar residues" evidence="12">
    <location>
        <begin position="1385"/>
        <end position="1413"/>
    </location>
</feature>
<evidence type="ECO:0000256" key="10">
    <source>
        <dbReference type="ARBA" id="ARBA00032008"/>
    </source>
</evidence>
<evidence type="ECO:0000256" key="8">
    <source>
        <dbReference type="ARBA" id="ARBA00023242"/>
    </source>
</evidence>
<dbReference type="InterPro" id="IPR009401">
    <property type="entry name" value="Med13_C"/>
</dbReference>
<evidence type="ECO:0000313" key="17">
    <source>
        <dbReference type="Proteomes" id="UP000275385"/>
    </source>
</evidence>
<dbReference type="PANTHER" id="PTHR48249">
    <property type="entry name" value="MEDIATOR OF RNA POLYMERASE II TRANSCRIPTION SUBUNIT 13"/>
    <property type="match status" value="1"/>
</dbReference>
<evidence type="ECO:0000259" key="15">
    <source>
        <dbReference type="Pfam" id="PF18296"/>
    </source>
</evidence>
<organism evidence="16 17">
    <name type="scientific">Coniochaeta pulveracea</name>
    <dbReference type="NCBI Taxonomy" id="177199"/>
    <lineage>
        <taxon>Eukaryota</taxon>
        <taxon>Fungi</taxon>
        <taxon>Dikarya</taxon>
        <taxon>Ascomycota</taxon>
        <taxon>Pezizomycotina</taxon>
        <taxon>Sordariomycetes</taxon>
        <taxon>Sordariomycetidae</taxon>
        <taxon>Coniochaetales</taxon>
        <taxon>Coniochaetaceae</taxon>
        <taxon>Coniochaeta</taxon>
    </lineage>
</organism>
<feature type="region of interest" description="Disordered" evidence="12">
    <location>
        <begin position="421"/>
        <end position="505"/>
    </location>
</feature>
<evidence type="ECO:0000256" key="11">
    <source>
        <dbReference type="RuleBase" id="RU364134"/>
    </source>
</evidence>
<accession>A0A420YLA6</accession>
<feature type="domain" description="Mediator complex subunit Med13 N-terminal" evidence="14">
    <location>
        <begin position="8"/>
        <end position="383"/>
    </location>
</feature>
<protein>
    <recommendedName>
        <fullName evidence="3 11">Mediator of RNA polymerase II transcription subunit 13</fullName>
    </recommendedName>
    <alternativeName>
        <fullName evidence="10 11">Mediator complex subunit 13</fullName>
    </alternativeName>
</protein>
<evidence type="ECO:0000256" key="3">
    <source>
        <dbReference type="ARBA" id="ARBA00019618"/>
    </source>
</evidence>
<comment type="function">
    <text evidence="9 11">Component of the SRB8-11 complex. The SRB8-11 complex is a regulatory module of the Mediator complex which is itself involved in regulation of basal and activated RNA polymerase II-dependent transcription. The SRB8-11 complex may be involved in the transcriptional repression of a subset of genes regulated by Mediator. It may inhibit the association of the Mediator complex with RNA polymerase II to form the holoenzyme complex.</text>
</comment>
<evidence type="ECO:0000256" key="12">
    <source>
        <dbReference type="SAM" id="MobiDB-lite"/>
    </source>
</evidence>
<feature type="region of interest" description="Disordered" evidence="12">
    <location>
        <begin position="109"/>
        <end position="150"/>
    </location>
</feature>
<keyword evidence="5 11" id="KW-0805">Transcription regulation</keyword>
<dbReference type="InterPro" id="IPR041285">
    <property type="entry name" value="MID_MedPIWI"/>
</dbReference>